<dbReference type="Pfam" id="PF00078">
    <property type="entry name" value="RVT_1"/>
    <property type="match status" value="1"/>
</dbReference>
<keyword evidence="4" id="KW-0255">Endonuclease</keyword>
<dbReference type="Pfam" id="PF17919">
    <property type="entry name" value="RT_RNaseH_2"/>
    <property type="match status" value="1"/>
</dbReference>
<protein>
    <recommendedName>
        <fullName evidence="1">RNA-directed DNA polymerase</fullName>
        <ecNumber evidence="1">2.7.7.49</ecNumber>
    </recommendedName>
</protein>
<dbReference type="FunFam" id="3.10.20.370:FF:000001">
    <property type="entry name" value="Retrovirus-related Pol polyprotein from transposon 17.6-like protein"/>
    <property type="match status" value="1"/>
</dbReference>
<evidence type="ECO:0000256" key="6">
    <source>
        <dbReference type="ARBA" id="ARBA00023268"/>
    </source>
</evidence>
<dbReference type="GO" id="GO:0003676">
    <property type="term" value="F:nucleic acid binding"/>
    <property type="evidence" value="ECO:0007669"/>
    <property type="project" value="InterPro"/>
</dbReference>
<dbReference type="OrthoDB" id="6745853at2759"/>
<dbReference type="RefSeq" id="XP_030757203.1">
    <property type="nucleotide sequence ID" value="XM_030901343.1"/>
</dbReference>
<keyword evidence="2" id="KW-0548">Nucleotidyltransferase</keyword>
<sequence length="718" mass="81274">MELDTGAPCSIITKSKVARIKPEFQLQKTDRHFASYTGHRINCIGKTSVNATIGATTSNLYLYVVEGDNVPGKISGPPAKMPLKNGATPIFARAGDIPVALRDAYAKQIDSKISSGFYKRVDYSEWASTTHVVVKKNGKLRITGNYKPTLNPRIIIDEHPIPKIEHLFHRMRGACLFCHLDVTDAYTHLEVDEEFSHVLTLNTPTHGLIRPKRAVYGAANIPAIWQRRMKTVLQGLENVVSFFDDIIVYADNFDKLIQALNLILDRFRQHGLKLNPCKCTFAEHVLEALGHKIDASGIHKSDTHIRVVRDAPKPIIPEELQLFLGKATYYNSFIPDLSTRDRPLRDMLLKDPFIWTPEDNKAYGEIKNALTSPQVLIQYDPTLPLLLATDASKTGLGAVLSHRLSNGQERPIAYASRTMTATEQKYPQIDKEALAIVWVVQKFFNYLYARLFTLITDHKPLTQILHPEKSLPVLCISRMANYADYLAHFDYDIVFKTSKENANADYCSRAPLTSTVNIIHNSSSSQREEAEDFDDFDCFTIHQTQQLPVRAEAIARETRKDLHLAANCLMFEHKVVIPLSLRDTILNDLHVAHLGIIKMKGLARYFVFWPGIDADIEKLAKSCTACATQAHDPPKFRNHHWEYPKAPWERIHIDYAGPVADTMLLIVVDACSKWVEVKPTTLPASTIATYSNKPTSFNNRYYGQPLHSIWYTNHCCFR</sequence>
<dbReference type="Pfam" id="PF17921">
    <property type="entry name" value="Integrase_H2C2"/>
    <property type="match status" value="1"/>
</dbReference>
<dbReference type="GO" id="GO:0003964">
    <property type="term" value="F:RNA-directed DNA polymerase activity"/>
    <property type="evidence" value="ECO:0007669"/>
    <property type="project" value="UniProtKB-KW"/>
</dbReference>
<evidence type="ECO:0000313" key="11">
    <source>
        <dbReference type="RefSeq" id="XP_030757203.1"/>
    </source>
</evidence>
<dbReference type="InterPro" id="IPR041577">
    <property type="entry name" value="RT_RNaseH_2"/>
</dbReference>
<dbReference type="Gene3D" id="3.10.20.370">
    <property type="match status" value="1"/>
</dbReference>
<keyword evidence="2" id="KW-0808">Transferase</keyword>
<dbReference type="InterPro" id="IPR050951">
    <property type="entry name" value="Retrovirus_Pol_polyprotein"/>
</dbReference>
<evidence type="ECO:0000256" key="5">
    <source>
        <dbReference type="ARBA" id="ARBA00022918"/>
    </source>
</evidence>
<evidence type="ECO:0000256" key="4">
    <source>
        <dbReference type="ARBA" id="ARBA00022759"/>
    </source>
</evidence>
<evidence type="ECO:0000259" key="9">
    <source>
        <dbReference type="Pfam" id="PF17921"/>
    </source>
</evidence>
<dbReference type="GeneID" id="115883061"/>
<dbReference type="KEGG" id="soy:115883061"/>
<dbReference type="InParanoid" id="A0A6J2Y0D4"/>
<gene>
    <name evidence="11" type="primary">LOC115883061</name>
</gene>
<dbReference type="CDD" id="cd09274">
    <property type="entry name" value="RNase_HI_RT_Ty3"/>
    <property type="match status" value="1"/>
</dbReference>
<dbReference type="PANTHER" id="PTHR37984">
    <property type="entry name" value="PROTEIN CBG26694"/>
    <property type="match status" value="1"/>
</dbReference>
<evidence type="ECO:0000256" key="3">
    <source>
        <dbReference type="ARBA" id="ARBA00022722"/>
    </source>
</evidence>
<feature type="domain" description="Integrase zinc-binding" evidence="9">
    <location>
        <begin position="577"/>
        <end position="629"/>
    </location>
</feature>
<dbReference type="InterPro" id="IPR043502">
    <property type="entry name" value="DNA/RNA_pol_sf"/>
</dbReference>
<keyword evidence="4" id="KW-0378">Hydrolase</keyword>
<dbReference type="Proteomes" id="UP000504635">
    <property type="component" value="Unplaced"/>
</dbReference>
<evidence type="ECO:0000313" key="10">
    <source>
        <dbReference type="Proteomes" id="UP000504635"/>
    </source>
</evidence>
<evidence type="ECO:0000259" key="8">
    <source>
        <dbReference type="Pfam" id="PF17919"/>
    </source>
</evidence>
<dbReference type="Gene3D" id="3.30.70.270">
    <property type="match status" value="2"/>
</dbReference>
<name>A0A6J2Y0D4_SITOR</name>
<dbReference type="InterPro" id="IPR036397">
    <property type="entry name" value="RNaseH_sf"/>
</dbReference>
<keyword evidence="10" id="KW-1185">Reference proteome</keyword>
<keyword evidence="3" id="KW-0540">Nuclease</keyword>
<dbReference type="CDD" id="cd01647">
    <property type="entry name" value="RT_LTR"/>
    <property type="match status" value="1"/>
</dbReference>
<keyword evidence="6" id="KW-0511">Multifunctional enzyme</keyword>
<dbReference type="InterPro" id="IPR043128">
    <property type="entry name" value="Rev_trsase/Diguanyl_cyclase"/>
</dbReference>
<dbReference type="EC" id="2.7.7.49" evidence="1"/>
<dbReference type="GO" id="GO:0004519">
    <property type="term" value="F:endonuclease activity"/>
    <property type="evidence" value="ECO:0007669"/>
    <property type="project" value="UniProtKB-KW"/>
</dbReference>
<keyword evidence="5" id="KW-0695">RNA-directed DNA polymerase</keyword>
<reference evidence="11" key="1">
    <citation type="submission" date="2025-08" db="UniProtKB">
        <authorList>
            <consortium name="RefSeq"/>
        </authorList>
    </citation>
    <scope>IDENTIFICATION</scope>
    <source>
        <tissue evidence="11">Gonads</tissue>
    </source>
</reference>
<organism evidence="10 11">
    <name type="scientific">Sitophilus oryzae</name>
    <name type="common">Rice weevil</name>
    <name type="synonym">Curculio oryzae</name>
    <dbReference type="NCBI Taxonomy" id="7048"/>
    <lineage>
        <taxon>Eukaryota</taxon>
        <taxon>Metazoa</taxon>
        <taxon>Ecdysozoa</taxon>
        <taxon>Arthropoda</taxon>
        <taxon>Hexapoda</taxon>
        <taxon>Insecta</taxon>
        <taxon>Pterygota</taxon>
        <taxon>Neoptera</taxon>
        <taxon>Endopterygota</taxon>
        <taxon>Coleoptera</taxon>
        <taxon>Polyphaga</taxon>
        <taxon>Cucujiformia</taxon>
        <taxon>Curculionidae</taxon>
        <taxon>Dryophthorinae</taxon>
        <taxon>Sitophilus</taxon>
    </lineage>
</organism>
<dbReference type="Gene3D" id="3.10.10.10">
    <property type="entry name" value="HIV Type 1 Reverse Transcriptase, subunit A, domain 1"/>
    <property type="match status" value="1"/>
</dbReference>
<dbReference type="PANTHER" id="PTHR37984:SF5">
    <property type="entry name" value="PROTEIN NYNRIN-LIKE"/>
    <property type="match status" value="1"/>
</dbReference>
<feature type="domain" description="Reverse transcriptase/retrotransposon-derived protein RNase H-like" evidence="8">
    <location>
        <begin position="355"/>
        <end position="453"/>
    </location>
</feature>
<dbReference type="AlphaFoldDB" id="A0A6J2Y0D4"/>
<dbReference type="Gene3D" id="1.10.340.70">
    <property type="match status" value="1"/>
</dbReference>
<feature type="domain" description="Reverse transcriptase" evidence="7">
    <location>
        <begin position="150"/>
        <end position="293"/>
    </location>
</feature>
<evidence type="ECO:0000256" key="1">
    <source>
        <dbReference type="ARBA" id="ARBA00012493"/>
    </source>
</evidence>
<evidence type="ECO:0000259" key="7">
    <source>
        <dbReference type="Pfam" id="PF00078"/>
    </source>
</evidence>
<proteinExistence type="predicted"/>
<dbReference type="InterPro" id="IPR000477">
    <property type="entry name" value="RT_dom"/>
</dbReference>
<evidence type="ECO:0000256" key="2">
    <source>
        <dbReference type="ARBA" id="ARBA00022695"/>
    </source>
</evidence>
<dbReference type="InterPro" id="IPR041588">
    <property type="entry name" value="Integrase_H2C2"/>
</dbReference>
<accession>A0A6J2Y0D4</accession>
<dbReference type="Gene3D" id="3.30.420.10">
    <property type="entry name" value="Ribonuclease H-like superfamily/Ribonuclease H"/>
    <property type="match status" value="1"/>
</dbReference>
<dbReference type="SUPFAM" id="SSF56672">
    <property type="entry name" value="DNA/RNA polymerases"/>
    <property type="match status" value="1"/>
</dbReference>